<accession>A0ABT2FPX6</accession>
<dbReference type="EMBL" id="JAKOGG010000008">
    <property type="protein sequence ID" value="MCS4557251.1"/>
    <property type="molecule type" value="Genomic_DNA"/>
</dbReference>
<protein>
    <submittedName>
        <fullName evidence="1">Uncharacterized protein</fullName>
    </submittedName>
</protein>
<organism evidence="1 2">
    <name type="scientific">Shewanella electrica</name>
    <dbReference type="NCBI Taxonomy" id="515560"/>
    <lineage>
        <taxon>Bacteria</taxon>
        <taxon>Pseudomonadati</taxon>
        <taxon>Pseudomonadota</taxon>
        <taxon>Gammaproteobacteria</taxon>
        <taxon>Alteromonadales</taxon>
        <taxon>Shewanellaceae</taxon>
        <taxon>Shewanella</taxon>
    </lineage>
</organism>
<keyword evidence="2" id="KW-1185">Reference proteome</keyword>
<reference evidence="1 2" key="1">
    <citation type="submission" date="2022-02" db="EMBL/GenBank/DDBJ databases">
        <authorList>
            <person name="Zhuang L."/>
        </authorList>
    </citation>
    <scope>NUCLEOTIDE SEQUENCE [LARGE SCALE GENOMIC DNA]</scope>
    <source>
        <strain evidence="1 2">C32</strain>
    </source>
</reference>
<name>A0ABT2FPX6_9GAMM</name>
<reference evidence="2" key="2">
    <citation type="submission" date="2023-07" db="EMBL/GenBank/DDBJ databases">
        <title>Shewanella mangrovi sp. nov., an acetaldehyde- degrading bacterium isolated from mangrove sediment.</title>
        <authorList>
            <person name="Liu Y."/>
        </authorList>
    </citation>
    <scope>NUCLEOTIDE SEQUENCE [LARGE SCALE GENOMIC DNA]</scope>
    <source>
        <strain evidence="2">C32</strain>
    </source>
</reference>
<evidence type="ECO:0000313" key="1">
    <source>
        <dbReference type="EMBL" id="MCS4557251.1"/>
    </source>
</evidence>
<comment type="caution">
    <text evidence="1">The sequence shown here is derived from an EMBL/GenBank/DDBJ whole genome shotgun (WGS) entry which is preliminary data.</text>
</comment>
<proteinExistence type="predicted"/>
<dbReference type="RefSeq" id="WP_238896733.1">
    <property type="nucleotide sequence ID" value="NZ_JAKOGG010000008.1"/>
</dbReference>
<evidence type="ECO:0000313" key="2">
    <source>
        <dbReference type="Proteomes" id="UP001201549"/>
    </source>
</evidence>
<dbReference type="Proteomes" id="UP001201549">
    <property type="component" value="Unassembled WGS sequence"/>
</dbReference>
<sequence length="54" mass="6119">MRLNWSQAVDVTIDKFTETLPADALDRAKYAEYLTNFLVGKGQLTNKAAMVRSR</sequence>
<gene>
    <name evidence="1" type="ORF">L9G74_12425</name>
</gene>